<proteinExistence type="predicted"/>
<name>A0AAV5VQ44_9BILA</name>
<keyword evidence="1" id="KW-0732">Signal</keyword>
<evidence type="ECO:0000313" key="3">
    <source>
        <dbReference type="EMBL" id="GMT37877.1"/>
    </source>
</evidence>
<comment type="caution">
    <text evidence="2">The sequence shown here is derived from an EMBL/GenBank/DDBJ whole genome shotgun (WGS) entry which is preliminary data.</text>
</comment>
<evidence type="ECO:0000313" key="4">
    <source>
        <dbReference type="Proteomes" id="UP001432322"/>
    </source>
</evidence>
<dbReference type="Proteomes" id="UP001432322">
    <property type="component" value="Unassembled WGS sequence"/>
</dbReference>
<sequence>LLLSLLLVSIASIAFTSAGLLSKEEKMKCFGEASERVKTEPDADLKDKITSTLAAIKSVSENVKSLTPAQKDRIVSHYFTGTCEPLKNFFQ</sequence>
<reference evidence="2" key="1">
    <citation type="submission" date="2023-10" db="EMBL/GenBank/DDBJ databases">
        <title>Genome assembly of Pristionchus species.</title>
        <authorList>
            <person name="Yoshida K."/>
            <person name="Sommer R.J."/>
        </authorList>
    </citation>
    <scope>NUCLEOTIDE SEQUENCE</scope>
    <source>
        <strain evidence="2">RS5133</strain>
    </source>
</reference>
<accession>A0AAV5VQ44</accession>
<keyword evidence="4" id="KW-1185">Reference proteome</keyword>
<dbReference type="EMBL" id="BTSY01000003">
    <property type="protein sequence ID" value="GMT20473.1"/>
    <property type="molecule type" value="Genomic_DNA"/>
</dbReference>
<evidence type="ECO:0000256" key="1">
    <source>
        <dbReference type="SAM" id="SignalP"/>
    </source>
</evidence>
<evidence type="ECO:0000313" key="2">
    <source>
        <dbReference type="EMBL" id="GMT20473.1"/>
    </source>
</evidence>
<protein>
    <submittedName>
        <fullName evidence="2">Uncharacterized protein</fullName>
    </submittedName>
</protein>
<dbReference type="AlphaFoldDB" id="A0AAV5VQ44"/>
<organism evidence="2 4">
    <name type="scientific">Pristionchus fissidentatus</name>
    <dbReference type="NCBI Taxonomy" id="1538716"/>
    <lineage>
        <taxon>Eukaryota</taxon>
        <taxon>Metazoa</taxon>
        <taxon>Ecdysozoa</taxon>
        <taxon>Nematoda</taxon>
        <taxon>Chromadorea</taxon>
        <taxon>Rhabditida</taxon>
        <taxon>Rhabditina</taxon>
        <taxon>Diplogasteromorpha</taxon>
        <taxon>Diplogasteroidea</taxon>
        <taxon>Neodiplogasteridae</taxon>
        <taxon>Pristionchus</taxon>
    </lineage>
</organism>
<feature type="chain" id="PRO_5044714751" evidence="1">
    <location>
        <begin position="19"/>
        <end position="91"/>
    </location>
</feature>
<gene>
    <name evidence="2" type="ORF">PFISCL1PPCAC_11770</name>
    <name evidence="3" type="ORF">PFISCL1PPCAC_29174</name>
</gene>
<feature type="non-terminal residue" evidence="2">
    <location>
        <position position="1"/>
    </location>
</feature>
<dbReference type="EMBL" id="BTSY01000313">
    <property type="protein sequence ID" value="GMT37877.1"/>
    <property type="molecule type" value="Genomic_DNA"/>
</dbReference>
<feature type="signal peptide" evidence="1">
    <location>
        <begin position="1"/>
        <end position="18"/>
    </location>
</feature>